<feature type="domain" description="Ketosynthase family 3 (KS3)" evidence="6">
    <location>
        <begin position="90"/>
        <end position="515"/>
    </location>
</feature>
<dbReference type="InterPro" id="IPR036736">
    <property type="entry name" value="ACP-like_sf"/>
</dbReference>
<keyword evidence="3" id="KW-0808">Transferase</keyword>
<dbReference type="InterPro" id="IPR014031">
    <property type="entry name" value="Ketoacyl_synth_C"/>
</dbReference>
<proteinExistence type="predicted"/>
<dbReference type="InterPro" id="IPR014030">
    <property type="entry name" value="Ketoacyl_synth_N"/>
</dbReference>
<evidence type="ECO:0000313" key="9">
    <source>
        <dbReference type="Proteomes" id="UP000763557"/>
    </source>
</evidence>
<dbReference type="InterPro" id="IPR049552">
    <property type="entry name" value="PKS_DH_N"/>
</dbReference>
<dbReference type="InterPro" id="IPR057326">
    <property type="entry name" value="KR_dom"/>
</dbReference>
<dbReference type="PROSITE" id="PS52004">
    <property type="entry name" value="KS3_2"/>
    <property type="match status" value="1"/>
</dbReference>
<dbReference type="Pfam" id="PF00975">
    <property type="entry name" value="Thioesterase"/>
    <property type="match status" value="1"/>
</dbReference>
<dbReference type="SUPFAM" id="SSF53474">
    <property type="entry name" value="alpha/beta-Hydrolases"/>
    <property type="match status" value="1"/>
</dbReference>
<dbReference type="SUPFAM" id="SSF55048">
    <property type="entry name" value="Probable ACP-binding domain of malonyl-CoA ACP transacylase"/>
    <property type="match status" value="1"/>
</dbReference>
<dbReference type="Gene3D" id="3.10.129.110">
    <property type="entry name" value="Polyketide synthase dehydratase"/>
    <property type="match status" value="1"/>
</dbReference>
<comment type="caution">
    <text evidence="8">The sequence shown here is derived from an EMBL/GenBank/DDBJ whole genome shotgun (WGS) entry which is preliminary data.</text>
</comment>
<dbReference type="InterPro" id="IPR006162">
    <property type="entry name" value="Ppantetheine_attach_site"/>
</dbReference>
<evidence type="ECO:0000256" key="4">
    <source>
        <dbReference type="PROSITE-ProRule" id="PRU01363"/>
    </source>
</evidence>
<dbReference type="Gene3D" id="1.10.1200.10">
    <property type="entry name" value="ACP-like"/>
    <property type="match status" value="3"/>
</dbReference>
<dbReference type="PROSITE" id="PS52019">
    <property type="entry name" value="PKS_MFAS_DH"/>
    <property type="match status" value="1"/>
</dbReference>
<dbReference type="InterPro" id="IPR001031">
    <property type="entry name" value="Thioesterase"/>
</dbReference>
<evidence type="ECO:0000259" key="5">
    <source>
        <dbReference type="PROSITE" id="PS50075"/>
    </source>
</evidence>
<dbReference type="SMART" id="SM00824">
    <property type="entry name" value="PKS_TE"/>
    <property type="match status" value="1"/>
</dbReference>
<dbReference type="SMART" id="SM00827">
    <property type="entry name" value="PKS_AT"/>
    <property type="match status" value="1"/>
</dbReference>
<keyword evidence="1" id="KW-0596">Phosphopantetheine</keyword>
<feature type="domain" description="Carrier" evidence="5">
    <location>
        <begin position="1676"/>
        <end position="1753"/>
    </location>
</feature>
<dbReference type="Pfam" id="PF08659">
    <property type="entry name" value="KR"/>
    <property type="match status" value="1"/>
</dbReference>
<dbReference type="Pfam" id="PF00109">
    <property type="entry name" value="ketoacyl-synt"/>
    <property type="match status" value="1"/>
</dbReference>
<dbReference type="Pfam" id="PF02801">
    <property type="entry name" value="Ketoacyl-synt_C"/>
    <property type="match status" value="1"/>
</dbReference>
<dbReference type="InterPro" id="IPR016035">
    <property type="entry name" value="Acyl_Trfase/lysoPLipase"/>
</dbReference>
<dbReference type="RefSeq" id="WP_173140900.1">
    <property type="nucleotide sequence ID" value="NZ_CBCSGW010000066.1"/>
</dbReference>
<dbReference type="SMART" id="SM00825">
    <property type="entry name" value="PKS_KS"/>
    <property type="match status" value="1"/>
</dbReference>
<gene>
    <name evidence="8" type="ORF">GC106_73100</name>
</gene>
<keyword evidence="2" id="KW-0597">Phosphoprotein</keyword>
<dbReference type="InterPro" id="IPR020802">
    <property type="entry name" value="TesA-like"/>
</dbReference>
<dbReference type="Gene3D" id="3.40.50.720">
    <property type="entry name" value="NAD(P)-binding Rossmann-like Domain"/>
    <property type="match status" value="1"/>
</dbReference>
<sequence>MTAARLREWLVRAIAAVCRIDPSEVDADRPLTEYGLTSREAVQLAGDLSDVLGRELPATLVWRHSTIAALTAALLDEPDGTRPVPSGVTGEPIAVVGIGCRLPGGVTSPAELWDLLVDGRNAVSPVPAGRWDQFGHDSPEQVDRLARTTRWGGFLDDVAGFDADFFGIAPREAAVADPQQRLLLEVTQEALEDAGMAPDRLRGSRTGVFVGISGNEYSRLTLGDVSRVDPWTATGASSSVAANRVSYVFDLRGPSIAVDTACSSSLVAVHLAMRSLRDGESELAIAAGANLLLGPGVTATFDQMGVSAPDGLCKAFDASANGIGRAEGVAVVVLKPLSTAVRDQDRVLAVLRGSAVNSDGRSNGLTAPNPEAQQALLEAAYASAGVDPADVDYVEAHGTGTLLGDPIEAGALGAVLGQAARRERPLLVGSVKTNLGHLEAAAGITGLIKVVLALVHRRIPASLHFREPNPHIPFERLRLAVAYDQRPWPDHGRPSIAGVSGFGFGGTNAHVVVEQAPESDHSGRKLGRGQFLVAGHSQARVRRASERLADWLTGPGADADLSDVEHTLARRASGRVRAVVTARGREGLVSGLRSLAAGTAAPGVALGQRDRVGQGVVWVFSGQGAQWAGMGQRLLIEEPAFAEAVAEIDDAGIPLSEVLAEGTVPEAFEELQPVLFGLQVALARLWQHYGMQPAAVIGHSLGEVAAAVVAGAVSLADGVRIVRTRARLLATTAGTGAMAMLEMSADEVADLLTGHPTVDLAVFNAPRQTVVAGPVDDVLELVTEVSKRGVGTGLIKSTVAGHSRLVEPITAALRAELSTVEAMDPVVPIYPAALDTAWFDADYWVANVRRPVRFAQAVEAARRDGYRAFVEISAHPLLRHAIRETVEDATVLGTLRRDEPGSFHANLGALIADGDQPPPTSGRLIDLPLTAWEHEEYWVPPVSAAAPAGDHPLLGTHCELPGQDVHLWRADLGTQRHPWLADHRIDGTAVLAGSCFVEMAFAAAATALDRPAEKLGLRALTLHEPLPLTEHTWITTTCTRDEILFHTKGTDGRWIAHCSVSITDADGTEWHPAASCDEPVKDLYDRLRSLGVDYGPAFTGVTEAYHGDGTAVVTVTVPEAAPRAGYLIHPALVDACLQGIVAAVGSTEADVRYVPMEFGRVRLLGDPGTGVRTHVSVTPGDGGLIGDVRLVDTEDQVLLEITGVFVRRVERSRFATPLRECLLAHEWQRADLSTSGEPGSVVIVAEPGHPLAQRALSAVGATGSSCRVVSTLDIDVLAVARPSAVALLVPEDEADGPETGKWAVLDSVRWARALADLPGKPPRLWLVTRSAATVVPRDRGQPGPSSLRGLVRVLSFEHPAIQASWLDLDDIADLGTELTAGAPDDEVAWRDGRRYVARLTSASAPTPVAPAVRPDGGYVITGGLGGLGLLLAGWLADRGAARLVLNGRKPPGPAAAAVIEELRSNGTTVEIVLGDVAEPAVAKRLLEAAGNPRGVAHAAAVFDDSPVSLLDETTLRRTWRPKADGAWRLHEASLGYDLDWWLGFSSATALHGLPGQPAYASANAYLDALVALRQADGLPAATINWGTWAEVGAAADLDVPWIHPVSPAEGLGLIEDVISSGRARVGAVRLHTSRLVTEFPDLAGIPFFAEVLARHKVTESDDWPGMAAVRSCRPPEARRLVAAQVRFRVASVMGLADDALAGDLPLTSLGVDSLLAMRIRNALQHDLEINLPVSVLLTGASLTELCTRVYTEIGIADTEKTLESTVLVPPRDAAERLVASVWQDVLGVPVGVTHEFRGDERQAGQVAALLATRSGHEFSTAELFAGPTVELMANLVRAADRATGPVRVLRAGEDPVFFFHPGGGDTAVFRQLVDLLDVPAYGFDRIDDTRTVEQRTERFLAELRSIQPSGPYRLAGWSFGGFLAFEMAQRLTAEGHSVEVLTLIDPILPLPHDPGLTEIERMRQRFQRFGEFLRTSYGKRIELPYRELAKLDEEEQADLLIATILSAGLINEQVSAAILAHQRASFLDARLLERYRPKPYHGPVVFYSAESSVPGGLRDPRFDRTDPARGWDAVCTDLEVVTVPGHHLSLLDPPHVNAIAEHLAGVLRRVRP</sequence>
<accession>A0ABX2FH08</accession>
<dbReference type="InterPro" id="IPR032821">
    <property type="entry name" value="PKS_assoc"/>
</dbReference>
<dbReference type="PROSITE" id="PS50075">
    <property type="entry name" value="CARRIER"/>
    <property type="match status" value="2"/>
</dbReference>
<dbReference type="InterPro" id="IPR049551">
    <property type="entry name" value="PKS_DH_C"/>
</dbReference>
<dbReference type="PANTHER" id="PTHR43775:SF37">
    <property type="entry name" value="SI:DKEY-61P9.11"/>
    <property type="match status" value="1"/>
</dbReference>
<dbReference type="InterPro" id="IPR016039">
    <property type="entry name" value="Thiolase-like"/>
</dbReference>
<dbReference type="Pfam" id="PF21089">
    <property type="entry name" value="PKS_DH_N"/>
    <property type="match status" value="1"/>
</dbReference>
<dbReference type="InterPro" id="IPR049900">
    <property type="entry name" value="PKS_mFAS_DH"/>
</dbReference>
<dbReference type="SMART" id="SM00822">
    <property type="entry name" value="PKS_KR"/>
    <property type="match status" value="1"/>
</dbReference>
<evidence type="ECO:0000256" key="1">
    <source>
        <dbReference type="ARBA" id="ARBA00022450"/>
    </source>
</evidence>
<feature type="active site" description="Proton donor; for dehydratase activity" evidence="4">
    <location>
        <position position="1134"/>
    </location>
</feature>
<dbReference type="Gene3D" id="3.40.50.1820">
    <property type="entry name" value="alpha/beta hydrolase"/>
    <property type="match status" value="1"/>
</dbReference>
<dbReference type="InterPro" id="IPR013968">
    <property type="entry name" value="PKS_KR"/>
</dbReference>
<dbReference type="SMART" id="SM01294">
    <property type="entry name" value="PKS_PP_betabranch"/>
    <property type="match status" value="1"/>
</dbReference>
<dbReference type="InterPro" id="IPR042104">
    <property type="entry name" value="PKS_dehydratase_sf"/>
</dbReference>
<dbReference type="Pfam" id="PF00550">
    <property type="entry name" value="PP-binding"/>
    <property type="match status" value="2"/>
</dbReference>
<name>A0ABX2FH08_9PSEU</name>
<dbReference type="InterPro" id="IPR020806">
    <property type="entry name" value="PKS_PP-bd"/>
</dbReference>
<dbReference type="SUPFAM" id="SSF51735">
    <property type="entry name" value="NAD(P)-binding Rossmann-fold domains"/>
    <property type="match status" value="2"/>
</dbReference>
<dbReference type="Pfam" id="PF16197">
    <property type="entry name" value="KAsynt_C_assoc"/>
    <property type="match status" value="1"/>
</dbReference>
<dbReference type="InterPro" id="IPR029058">
    <property type="entry name" value="AB_hydrolase_fold"/>
</dbReference>
<dbReference type="PROSITE" id="PS00606">
    <property type="entry name" value="KS3_1"/>
    <property type="match status" value="1"/>
</dbReference>
<dbReference type="InterPro" id="IPR001227">
    <property type="entry name" value="Ac_transferase_dom_sf"/>
</dbReference>
<dbReference type="InterPro" id="IPR020841">
    <property type="entry name" value="PKS_Beta-ketoAc_synthase_dom"/>
</dbReference>
<feature type="active site" description="Proton acceptor; for dehydratase activity" evidence="4">
    <location>
        <position position="983"/>
    </location>
</feature>
<dbReference type="InterPro" id="IPR009081">
    <property type="entry name" value="PP-bd_ACP"/>
</dbReference>
<evidence type="ECO:0000256" key="3">
    <source>
        <dbReference type="ARBA" id="ARBA00022679"/>
    </source>
</evidence>
<dbReference type="CDD" id="cd00833">
    <property type="entry name" value="PKS"/>
    <property type="match status" value="1"/>
</dbReference>
<dbReference type="Proteomes" id="UP000763557">
    <property type="component" value="Unassembled WGS sequence"/>
</dbReference>
<dbReference type="InterPro" id="IPR036291">
    <property type="entry name" value="NAD(P)-bd_dom_sf"/>
</dbReference>
<dbReference type="PANTHER" id="PTHR43775">
    <property type="entry name" value="FATTY ACID SYNTHASE"/>
    <property type="match status" value="1"/>
</dbReference>
<dbReference type="Gene3D" id="3.40.47.10">
    <property type="match status" value="1"/>
</dbReference>
<dbReference type="SUPFAM" id="SSF47336">
    <property type="entry name" value="ACP-like"/>
    <property type="match status" value="3"/>
</dbReference>
<dbReference type="PROSITE" id="PS00012">
    <property type="entry name" value="PHOSPHOPANTETHEINE"/>
    <property type="match status" value="1"/>
</dbReference>
<feature type="region of interest" description="C-terminal hotdog fold" evidence="4">
    <location>
        <begin position="1075"/>
        <end position="1215"/>
    </location>
</feature>
<protein>
    <submittedName>
        <fullName evidence="8">Phenolpthiocerol synthesis type-I polyketide synthase PpsD</fullName>
    </submittedName>
</protein>
<dbReference type="SMART" id="SM00826">
    <property type="entry name" value="PKS_DH"/>
    <property type="match status" value="1"/>
</dbReference>
<dbReference type="SMART" id="SM00823">
    <property type="entry name" value="PKS_PP"/>
    <property type="match status" value="2"/>
</dbReference>
<feature type="domain" description="Carrier" evidence="5">
    <location>
        <begin position="4"/>
        <end position="78"/>
    </location>
</feature>
<dbReference type="InterPro" id="IPR050091">
    <property type="entry name" value="PKS_NRPS_Biosynth_Enz"/>
</dbReference>
<dbReference type="Gene3D" id="3.30.70.250">
    <property type="entry name" value="Malonyl-CoA ACP transacylase, ACP-binding"/>
    <property type="match status" value="1"/>
</dbReference>
<evidence type="ECO:0000259" key="6">
    <source>
        <dbReference type="PROSITE" id="PS52004"/>
    </source>
</evidence>
<keyword evidence="9" id="KW-1185">Reference proteome</keyword>
<dbReference type="InterPro" id="IPR020807">
    <property type="entry name" value="PKS_DH"/>
</dbReference>
<dbReference type="SUPFAM" id="SSF53901">
    <property type="entry name" value="Thiolase-like"/>
    <property type="match status" value="1"/>
</dbReference>
<organism evidence="8 9">
    <name type="scientific">Kibdelosporangium persicum</name>
    <dbReference type="NCBI Taxonomy" id="2698649"/>
    <lineage>
        <taxon>Bacteria</taxon>
        <taxon>Bacillati</taxon>
        <taxon>Actinomycetota</taxon>
        <taxon>Actinomycetes</taxon>
        <taxon>Pseudonocardiales</taxon>
        <taxon>Pseudonocardiaceae</taxon>
        <taxon>Kibdelosporangium</taxon>
    </lineage>
</organism>
<dbReference type="Pfam" id="PF14765">
    <property type="entry name" value="PS-DH"/>
    <property type="match status" value="1"/>
</dbReference>
<dbReference type="InterPro" id="IPR018201">
    <property type="entry name" value="Ketoacyl_synth_AS"/>
</dbReference>
<evidence type="ECO:0000313" key="8">
    <source>
        <dbReference type="EMBL" id="NRN70048.1"/>
    </source>
</evidence>
<feature type="region of interest" description="N-terminal hotdog fold" evidence="4">
    <location>
        <begin position="951"/>
        <end position="1069"/>
    </location>
</feature>
<dbReference type="InterPro" id="IPR014043">
    <property type="entry name" value="Acyl_transferase_dom"/>
</dbReference>
<dbReference type="SUPFAM" id="SSF52151">
    <property type="entry name" value="FabD/lysophospholipase-like"/>
    <property type="match status" value="1"/>
</dbReference>
<reference evidence="8 9" key="1">
    <citation type="submission" date="2020-01" db="EMBL/GenBank/DDBJ databases">
        <title>Kibdelosporangium persica a novel Actinomycetes from a hot desert in Iran.</title>
        <authorList>
            <person name="Safaei N."/>
            <person name="Zaburannyi N."/>
            <person name="Mueller R."/>
            <person name="Wink J."/>
        </authorList>
    </citation>
    <scope>NUCLEOTIDE SEQUENCE [LARGE SCALE GENOMIC DNA]</scope>
    <source>
        <strain evidence="8 9">4NS15</strain>
    </source>
</reference>
<feature type="domain" description="PKS/mFAS DH" evidence="7">
    <location>
        <begin position="951"/>
        <end position="1215"/>
    </location>
</feature>
<evidence type="ECO:0000259" key="7">
    <source>
        <dbReference type="PROSITE" id="PS52019"/>
    </source>
</evidence>
<dbReference type="Gene3D" id="3.40.366.10">
    <property type="entry name" value="Malonyl-Coenzyme A Acyl Carrier Protein, domain 2"/>
    <property type="match status" value="1"/>
</dbReference>
<evidence type="ECO:0000256" key="2">
    <source>
        <dbReference type="ARBA" id="ARBA00022553"/>
    </source>
</evidence>
<dbReference type="Pfam" id="PF00698">
    <property type="entry name" value="Acyl_transf_1"/>
    <property type="match status" value="1"/>
</dbReference>
<dbReference type="InterPro" id="IPR016036">
    <property type="entry name" value="Malonyl_transacylase_ACP-bd"/>
</dbReference>
<dbReference type="EMBL" id="JAAATY010000033">
    <property type="protein sequence ID" value="NRN70048.1"/>
    <property type="molecule type" value="Genomic_DNA"/>
</dbReference>